<evidence type="ECO:0000256" key="8">
    <source>
        <dbReference type="ARBA" id="ARBA00023246"/>
    </source>
</evidence>
<dbReference type="PROSITE" id="PS50869">
    <property type="entry name" value="BRICHOS"/>
    <property type="match status" value="1"/>
</dbReference>
<feature type="domain" description="BRICHOS" evidence="13">
    <location>
        <begin position="100"/>
        <end position="196"/>
    </location>
</feature>
<comment type="function">
    <text evidence="9">Has mitogenic activity and may be involved in maintaining the integrity of the gastric mucosal epithelium.</text>
</comment>
<evidence type="ECO:0000256" key="12">
    <source>
        <dbReference type="ARBA" id="ARBA00077478"/>
    </source>
</evidence>
<comment type="subcellular location">
    <subcellularLocation>
        <location evidence="1">Cytoplasmic granule</location>
    </subcellularLocation>
    <subcellularLocation>
        <location evidence="2">Golgi apparatus</location>
    </subcellularLocation>
    <subcellularLocation>
        <location evidence="3">Secreted</location>
    </subcellularLocation>
</comment>
<evidence type="ECO:0000256" key="7">
    <source>
        <dbReference type="ARBA" id="ARBA00023157"/>
    </source>
</evidence>
<keyword evidence="7" id="KW-1015">Disulfide bond</keyword>
<dbReference type="InParanoid" id="A0A2Y9HSS1"/>
<evidence type="ECO:0000256" key="4">
    <source>
        <dbReference type="ARBA" id="ARBA00022525"/>
    </source>
</evidence>
<sequence>MGSEKESQLGSMSKCLDKQVDIPKGFLCSCLSSCLPSLLLCFGEAKMKLTIVFARLLGVFLTPALAFTDISIGGNSNSGITGQQSVSVNNEHNVANVDNNNGWDSWNTLWDYNTNFAATRLFGKKKCVVHRMNKDVMPSLQTLDALVKEKKLQGNGPGGPPPKALMYSINPEEVKDLSKLGKPIASLCRGIPTYMAEEIEGASLFFSSEKCFSADIIWILNISFCEETVEN</sequence>
<keyword evidence="4" id="KW-0964">Secreted</keyword>
<evidence type="ECO:0000256" key="6">
    <source>
        <dbReference type="ARBA" id="ARBA00023034"/>
    </source>
</evidence>
<evidence type="ECO:0000256" key="1">
    <source>
        <dbReference type="ARBA" id="ARBA00004463"/>
    </source>
</evidence>
<reference evidence="15" key="1">
    <citation type="submission" date="2025-08" db="UniProtKB">
        <authorList>
            <consortium name="RefSeq"/>
        </authorList>
    </citation>
    <scope>IDENTIFICATION</scope>
    <source>
        <tissue evidence="15">Blood</tissue>
    </source>
</reference>
<dbReference type="Gene3D" id="3.30.390.150">
    <property type="match status" value="1"/>
</dbReference>
<evidence type="ECO:0000256" key="5">
    <source>
        <dbReference type="ARBA" id="ARBA00022729"/>
    </source>
</evidence>
<dbReference type="SMART" id="SM01039">
    <property type="entry name" value="BRICHOS"/>
    <property type="match status" value="1"/>
</dbReference>
<dbReference type="PANTHER" id="PTHR16483">
    <property type="entry name" value="GASTROKINE 1"/>
    <property type="match status" value="1"/>
</dbReference>
<dbReference type="CTD" id="56287"/>
<dbReference type="Pfam" id="PF04089">
    <property type="entry name" value="BRICHOS"/>
    <property type="match status" value="1"/>
</dbReference>
<keyword evidence="8" id="KW-0497">Mitogen</keyword>
<dbReference type="RefSeq" id="XP_021554798.1">
    <property type="nucleotide sequence ID" value="XM_021699123.1"/>
</dbReference>
<gene>
    <name evidence="15" type="primary">GKN1</name>
</gene>
<evidence type="ECO:0000313" key="14">
    <source>
        <dbReference type="Proteomes" id="UP000248481"/>
    </source>
</evidence>
<name>A0A2Y9HSS1_NEOSC</name>
<dbReference type="GO" id="GO:0051781">
    <property type="term" value="P:positive regulation of cell division"/>
    <property type="evidence" value="ECO:0007669"/>
    <property type="project" value="UniProtKB-KW"/>
</dbReference>
<dbReference type="GO" id="GO:0005576">
    <property type="term" value="C:extracellular region"/>
    <property type="evidence" value="ECO:0007669"/>
    <property type="project" value="UniProtKB-SubCell"/>
</dbReference>
<evidence type="ECO:0000256" key="9">
    <source>
        <dbReference type="ARBA" id="ARBA00053890"/>
    </source>
</evidence>
<accession>A0A2Y9HSS1</accession>
<keyword evidence="5" id="KW-0732">Signal</keyword>
<evidence type="ECO:0000259" key="13">
    <source>
        <dbReference type="PROSITE" id="PS50869"/>
    </source>
</evidence>
<dbReference type="InterPro" id="IPR007084">
    <property type="entry name" value="BRICHOS_dom"/>
</dbReference>
<dbReference type="GO" id="GO:0005794">
    <property type="term" value="C:Golgi apparatus"/>
    <property type="evidence" value="ECO:0007669"/>
    <property type="project" value="UniProtKB-SubCell"/>
</dbReference>
<evidence type="ECO:0000313" key="15">
    <source>
        <dbReference type="RefSeq" id="XP_021554798.1"/>
    </source>
</evidence>
<comment type="similarity">
    <text evidence="10">Belongs to the gastrokine family.</text>
</comment>
<keyword evidence="6" id="KW-0333">Golgi apparatus</keyword>
<dbReference type="AlphaFoldDB" id="A0A2Y9HSS1"/>
<protein>
    <recommendedName>
        <fullName evidence="11">Gastrokine-1</fullName>
    </recommendedName>
    <alternativeName>
        <fullName evidence="12">18 kDa antrum mucosa protein</fullName>
    </alternativeName>
</protein>
<evidence type="ECO:0000256" key="3">
    <source>
        <dbReference type="ARBA" id="ARBA00004613"/>
    </source>
</evidence>
<dbReference type="InterPro" id="IPR051772">
    <property type="entry name" value="Gastrokine"/>
</dbReference>
<dbReference type="Proteomes" id="UP000248481">
    <property type="component" value="Chromosome 10"/>
</dbReference>
<dbReference type="FunFam" id="3.30.390.150:FF:000003">
    <property type="entry name" value="Gastrokine 1"/>
    <property type="match status" value="1"/>
</dbReference>
<evidence type="ECO:0000256" key="10">
    <source>
        <dbReference type="ARBA" id="ARBA00061085"/>
    </source>
</evidence>
<dbReference type="KEGG" id="nsu:110588746"/>
<evidence type="ECO:0000256" key="2">
    <source>
        <dbReference type="ARBA" id="ARBA00004555"/>
    </source>
</evidence>
<proteinExistence type="inferred from homology"/>
<dbReference type="GeneID" id="110588746"/>
<evidence type="ECO:0000256" key="11">
    <source>
        <dbReference type="ARBA" id="ARBA00070192"/>
    </source>
</evidence>
<keyword evidence="14" id="KW-1185">Reference proteome</keyword>
<organism evidence="14 15">
    <name type="scientific">Neomonachus schauinslandi</name>
    <name type="common">Hawaiian monk seal</name>
    <name type="synonym">Monachus schauinslandi</name>
    <dbReference type="NCBI Taxonomy" id="29088"/>
    <lineage>
        <taxon>Eukaryota</taxon>
        <taxon>Metazoa</taxon>
        <taxon>Chordata</taxon>
        <taxon>Craniata</taxon>
        <taxon>Vertebrata</taxon>
        <taxon>Euteleostomi</taxon>
        <taxon>Mammalia</taxon>
        <taxon>Eutheria</taxon>
        <taxon>Laurasiatheria</taxon>
        <taxon>Carnivora</taxon>
        <taxon>Caniformia</taxon>
        <taxon>Pinnipedia</taxon>
        <taxon>Phocidae</taxon>
        <taxon>Monachinae</taxon>
        <taxon>Monachini</taxon>
        <taxon>Neomonachus</taxon>
    </lineage>
</organism>